<comment type="caution">
    <text evidence="11">The sequence shown here is derived from an EMBL/GenBank/DDBJ whole genome shotgun (WGS) entry which is preliminary data.</text>
</comment>
<dbReference type="Gene3D" id="3.40.50.180">
    <property type="entry name" value="Methylesterase CheB, C-terminal domain"/>
    <property type="match status" value="1"/>
</dbReference>
<dbReference type="InterPro" id="IPR011006">
    <property type="entry name" value="CheY-like_superfamily"/>
</dbReference>
<gene>
    <name evidence="11" type="primary">cheB</name>
    <name evidence="11" type="ORF">EJ903_21065</name>
</gene>
<dbReference type="GO" id="GO:0000156">
    <property type="term" value="F:phosphorelay response regulator activity"/>
    <property type="evidence" value="ECO:0007669"/>
    <property type="project" value="InterPro"/>
</dbReference>
<dbReference type="SUPFAM" id="SSF52172">
    <property type="entry name" value="CheY-like"/>
    <property type="match status" value="1"/>
</dbReference>
<evidence type="ECO:0000256" key="3">
    <source>
        <dbReference type="ARBA" id="ARBA00022801"/>
    </source>
</evidence>
<feature type="active site" evidence="6">
    <location>
        <position position="291"/>
    </location>
</feature>
<dbReference type="InterPro" id="IPR000673">
    <property type="entry name" value="Sig_transdc_resp-reg_Me-estase"/>
</dbReference>
<dbReference type="PROSITE" id="PS50110">
    <property type="entry name" value="RESPONSE_REGULATORY"/>
    <property type="match status" value="1"/>
</dbReference>
<dbReference type="InterPro" id="IPR035909">
    <property type="entry name" value="CheB_C"/>
</dbReference>
<feature type="region of interest" description="Disordered" evidence="8">
    <location>
        <begin position="183"/>
        <end position="220"/>
    </location>
</feature>
<dbReference type="NCBIfam" id="NF001965">
    <property type="entry name" value="PRK00742.1"/>
    <property type="match status" value="1"/>
</dbReference>
<evidence type="ECO:0000256" key="1">
    <source>
        <dbReference type="ARBA" id="ARBA00022490"/>
    </source>
</evidence>
<evidence type="ECO:0000313" key="11">
    <source>
        <dbReference type="EMBL" id="RTR16279.1"/>
    </source>
</evidence>
<reference evidence="11 12" key="1">
    <citation type="submission" date="2018-12" db="EMBL/GenBank/DDBJ databases">
        <authorList>
            <person name="Yang Y."/>
        </authorList>
    </citation>
    <scope>NUCLEOTIDE SEQUENCE [LARGE SCALE GENOMIC DNA]</scope>
    <source>
        <strain evidence="11 12">L-25-5w-1</strain>
    </source>
</reference>
<keyword evidence="2 6" id="KW-0145">Chemotaxis</keyword>
<organism evidence="11 12">
    <name type="scientific">Azospirillum griseum</name>
    <dbReference type="NCBI Taxonomy" id="2496639"/>
    <lineage>
        <taxon>Bacteria</taxon>
        <taxon>Pseudomonadati</taxon>
        <taxon>Pseudomonadota</taxon>
        <taxon>Alphaproteobacteria</taxon>
        <taxon>Rhodospirillales</taxon>
        <taxon>Azospirillaceae</taxon>
        <taxon>Azospirillum</taxon>
    </lineage>
</organism>
<dbReference type="SUPFAM" id="SSF52738">
    <property type="entry name" value="Methylesterase CheB, C-terminal domain"/>
    <property type="match status" value="1"/>
</dbReference>
<dbReference type="CDD" id="cd17541">
    <property type="entry name" value="REC_CheB-like"/>
    <property type="match status" value="1"/>
</dbReference>
<dbReference type="EMBL" id="RXMA01000026">
    <property type="protein sequence ID" value="RTR16279.1"/>
    <property type="molecule type" value="Genomic_DNA"/>
</dbReference>
<dbReference type="GO" id="GO:0006935">
    <property type="term" value="P:chemotaxis"/>
    <property type="evidence" value="ECO:0007669"/>
    <property type="project" value="UniProtKB-UniRule"/>
</dbReference>
<feature type="active site" evidence="6">
    <location>
        <position position="265"/>
    </location>
</feature>
<dbReference type="PROSITE" id="PS50122">
    <property type="entry name" value="CHEB"/>
    <property type="match status" value="1"/>
</dbReference>
<evidence type="ECO:0000256" key="7">
    <source>
        <dbReference type="PROSITE-ProRule" id="PRU00169"/>
    </source>
</evidence>
<dbReference type="GO" id="GO:0008168">
    <property type="term" value="F:methyltransferase activity"/>
    <property type="evidence" value="ECO:0007669"/>
    <property type="project" value="UniProtKB-KW"/>
</dbReference>
<evidence type="ECO:0000256" key="5">
    <source>
        <dbReference type="ARBA" id="ARBA00048267"/>
    </source>
</evidence>
<feature type="compositionally biased region" description="Basic and acidic residues" evidence="8">
    <location>
        <begin position="184"/>
        <end position="196"/>
    </location>
</feature>
<dbReference type="EC" id="3.1.1.61" evidence="4"/>
<comment type="catalytic activity">
    <reaction evidence="5">
        <text>[protein]-L-glutamate 5-O-methyl ester + H2O = L-glutamyl-[protein] + methanol + H(+)</text>
        <dbReference type="Rhea" id="RHEA:23236"/>
        <dbReference type="Rhea" id="RHEA-COMP:10208"/>
        <dbReference type="Rhea" id="RHEA-COMP:10311"/>
        <dbReference type="ChEBI" id="CHEBI:15377"/>
        <dbReference type="ChEBI" id="CHEBI:15378"/>
        <dbReference type="ChEBI" id="CHEBI:17790"/>
        <dbReference type="ChEBI" id="CHEBI:29973"/>
        <dbReference type="ChEBI" id="CHEBI:82795"/>
        <dbReference type="EC" id="3.1.1.61"/>
    </reaction>
</comment>
<accession>A0A3S0JF75</accession>
<sequence>MVPRPRHRRDRTAEGTGLFHHHRRGAVAGSGRRGRQDGGDCLMPTPSAPLRVLIIDDSAFMRASLRHIVGHTPGFVVVGEANDGLSGVEAIRNLRPDVVTLDLDMPGLDGIGVLKRVRPSPGAVPVVIMVSAFTTQGAALTLSALSAGAIDFVPKASEHFKTDLAQVGELLRSKLAVAAAILTGRDRPPARPRPDAEAPSPLPHTPPVVEPTHTDAPAPLSTAAPAAAAPAALPRVAAQHHRVSTPPLRAVTMTGAPDLVTVASSTGGPQTLPEFLRPLCPCPAPIVIAQHIPAVFSRSLADSLAATLGVTVVEAEDGKELAAHTVYLLPGGRNAEVFRLRPGVLALRLLDGGNAVYRPNADILFRSAALTARRPVGVILTGMGSDGCEGARALAQRGAPVLVQDPASAVIWGMPRSAIDAGLASEVGEPAALGRRLALLAGREG</sequence>
<dbReference type="GO" id="GO:0032259">
    <property type="term" value="P:methylation"/>
    <property type="evidence" value="ECO:0007669"/>
    <property type="project" value="UniProtKB-KW"/>
</dbReference>
<protein>
    <recommendedName>
        <fullName evidence="4">protein-glutamate methylesterase</fullName>
        <ecNumber evidence="4">3.1.1.61</ecNumber>
    </recommendedName>
</protein>
<dbReference type="Proteomes" id="UP000277007">
    <property type="component" value="Unassembled WGS sequence"/>
</dbReference>
<dbReference type="CDD" id="cd16432">
    <property type="entry name" value="CheB_Rec"/>
    <property type="match status" value="1"/>
</dbReference>
<keyword evidence="1" id="KW-0963">Cytoplasm</keyword>
<evidence type="ECO:0000259" key="10">
    <source>
        <dbReference type="PROSITE" id="PS50122"/>
    </source>
</evidence>
<feature type="domain" description="CheB-type methylesterase" evidence="10">
    <location>
        <begin position="252"/>
        <end position="427"/>
    </location>
</feature>
<dbReference type="InterPro" id="IPR001789">
    <property type="entry name" value="Sig_transdc_resp-reg_receiver"/>
</dbReference>
<evidence type="ECO:0000256" key="8">
    <source>
        <dbReference type="SAM" id="MobiDB-lite"/>
    </source>
</evidence>
<dbReference type="PANTHER" id="PTHR42872:SF6">
    <property type="entry name" value="PROTEIN-GLUTAMATE METHYLESTERASE_PROTEIN-GLUTAMINE GLUTAMINASE"/>
    <property type="match status" value="1"/>
</dbReference>
<keyword evidence="3 6" id="KW-0378">Hydrolase</keyword>
<feature type="compositionally biased region" description="Low complexity" evidence="8">
    <location>
        <begin position="210"/>
        <end position="220"/>
    </location>
</feature>
<dbReference type="PANTHER" id="PTHR42872">
    <property type="entry name" value="PROTEIN-GLUTAMATE METHYLESTERASE/PROTEIN-GLUTAMINE GLUTAMINASE"/>
    <property type="match status" value="1"/>
</dbReference>
<feature type="modified residue" description="4-aspartylphosphate" evidence="7">
    <location>
        <position position="102"/>
    </location>
</feature>
<dbReference type="GO" id="GO:0005737">
    <property type="term" value="C:cytoplasm"/>
    <property type="evidence" value="ECO:0007669"/>
    <property type="project" value="InterPro"/>
</dbReference>
<dbReference type="Pfam" id="PF01339">
    <property type="entry name" value="CheB_methylest"/>
    <property type="match status" value="1"/>
</dbReference>
<proteinExistence type="predicted"/>
<keyword evidence="11" id="KW-0808">Transferase</keyword>
<dbReference type="Gene3D" id="3.40.50.2300">
    <property type="match status" value="1"/>
</dbReference>
<evidence type="ECO:0000256" key="6">
    <source>
        <dbReference type="PROSITE-ProRule" id="PRU00050"/>
    </source>
</evidence>
<keyword evidence="12" id="KW-1185">Reference proteome</keyword>
<name>A0A3S0JF75_9PROT</name>
<keyword evidence="11" id="KW-0489">Methyltransferase</keyword>
<evidence type="ECO:0000259" key="9">
    <source>
        <dbReference type="PROSITE" id="PS50110"/>
    </source>
</evidence>
<feature type="compositionally biased region" description="Pro residues" evidence="8">
    <location>
        <begin position="200"/>
        <end position="209"/>
    </location>
</feature>
<evidence type="ECO:0000256" key="2">
    <source>
        <dbReference type="ARBA" id="ARBA00022500"/>
    </source>
</evidence>
<keyword evidence="7" id="KW-0597">Phosphoprotein</keyword>
<evidence type="ECO:0000313" key="12">
    <source>
        <dbReference type="Proteomes" id="UP000277007"/>
    </source>
</evidence>
<dbReference type="AlphaFoldDB" id="A0A3S0JF75"/>
<dbReference type="GO" id="GO:0008984">
    <property type="term" value="F:protein-glutamate methylesterase activity"/>
    <property type="evidence" value="ECO:0007669"/>
    <property type="project" value="UniProtKB-EC"/>
</dbReference>
<dbReference type="Pfam" id="PF00072">
    <property type="entry name" value="Response_reg"/>
    <property type="match status" value="1"/>
</dbReference>
<dbReference type="SMART" id="SM00448">
    <property type="entry name" value="REC"/>
    <property type="match status" value="1"/>
</dbReference>
<feature type="domain" description="Response regulatory" evidence="9">
    <location>
        <begin position="51"/>
        <end position="170"/>
    </location>
</feature>
<evidence type="ECO:0000256" key="4">
    <source>
        <dbReference type="ARBA" id="ARBA00039140"/>
    </source>
</evidence>
<feature type="active site" evidence="6">
    <location>
        <position position="386"/>
    </location>
</feature>